<dbReference type="OMA" id="FDPKLDW"/>
<keyword evidence="3" id="KW-1185">Reference proteome</keyword>
<name>D4ANR2_ARTBC</name>
<dbReference type="AlphaFoldDB" id="D4ANR2"/>
<accession>D4ANR2</accession>
<evidence type="ECO:0000256" key="1">
    <source>
        <dbReference type="SAM" id="Phobius"/>
    </source>
</evidence>
<evidence type="ECO:0000313" key="3">
    <source>
        <dbReference type="Proteomes" id="UP000008866"/>
    </source>
</evidence>
<keyword evidence="1" id="KW-1133">Transmembrane helix</keyword>
<dbReference type="RefSeq" id="XP_003015568.1">
    <property type="nucleotide sequence ID" value="XM_003015522.1"/>
</dbReference>
<dbReference type="eggNOG" id="ENOG502RQFU">
    <property type="taxonomic scope" value="Eukaryota"/>
</dbReference>
<proteinExistence type="predicted"/>
<protein>
    <submittedName>
        <fullName evidence="2">Uncharacterized protein</fullName>
    </submittedName>
</protein>
<dbReference type="EMBL" id="ABSU01000004">
    <property type="protein sequence ID" value="EFE34923.1"/>
    <property type="molecule type" value="Genomic_DNA"/>
</dbReference>
<sequence length="354" mass="39722">MSMHPVSQIEITNGDDLMYFTELEPFSSGLASNIKGCPFLATFLLLFSLLFTTACFYFIELSNFRFVFNEYPLHCQEPNAVIQYIQYTIVRVTFLSRISSKIQPLRSNLALTLLLCQEKTSIFAFAILFSMRGISPVNTPTGGRSSVPYAVSPVSSIRHHNVLDAGQAYNFQNAESGSMVQYGGAQKRDTGVVEVEGRQYPYDMDSRERLKVRNMLERQKKAGKTSVEIGKYLLQTYNNRDQGLGGIVTYLFGNGHPYVSITAIVMKAVGLNPPVQNSYRAESAYATPTPSRPSPNGHKLLKYEANSRAGTPARGTVNPKYIFEDSEEPPFLRPATLERIQRGYFDPKLDWGRK</sequence>
<dbReference type="KEGG" id="abe:ARB_05879"/>
<feature type="transmembrane region" description="Helical" evidence="1">
    <location>
        <begin position="39"/>
        <end position="59"/>
    </location>
</feature>
<reference evidence="3" key="1">
    <citation type="journal article" date="2011" name="Genome Biol.">
        <title>Comparative and functional genomics provide insights into the pathogenicity of dermatophytic fungi.</title>
        <authorList>
            <person name="Burmester A."/>
            <person name="Shelest E."/>
            <person name="Gloeckner G."/>
            <person name="Heddergott C."/>
            <person name="Schindler S."/>
            <person name="Staib P."/>
            <person name="Heidel A."/>
            <person name="Felder M."/>
            <person name="Petzold A."/>
            <person name="Szafranski K."/>
            <person name="Feuermann M."/>
            <person name="Pedruzzi I."/>
            <person name="Priebe S."/>
            <person name="Groth M."/>
            <person name="Winkler R."/>
            <person name="Li W."/>
            <person name="Kniemeyer O."/>
            <person name="Schroeckh V."/>
            <person name="Hertweck C."/>
            <person name="Hube B."/>
            <person name="White T.C."/>
            <person name="Platzer M."/>
            <person name="Guthke R."/>
            <person name="Heitman J."/>
            <person name="Woestemeyer J."/>
            <person name="Zipfel P.F."/>
            <person name="Monod M."/>
            <person name="Brakhage A.A."/>
        </authorList>
    </citation>
    <scope>NUCLEOTIDE SEQUENCE [LARGE SCALE GENOMIC DNA]</scope>
    <source>
        <strain evidence="3">ATCC MYA-4681 / CBS 112371</strain>
    </source>
</reference>
<dbReference type="Proteomes" id="UP000008866">
    <property type="component" value="Unassembled WGS sequence"/>
</dbReference>
<dbReference type="GeneID" id="9526254"/>
<evidence type="ECO:0000313" key="2">
    <source>
        <dbReference type="EMBL" id="EFE34923.1"/>
    </source>
</evidence>
<keyword evidence="1" id="KW-0812">Transmembrane</keyword>
<gene>
    <name evidence="2" type="ORF">ARB_05879</name>
</gene>
<keyword evidence="1" id="KW-0472">Membrane</keyword>
<dbReference type="HOGENOM" id="CLU_782966_0_0_1"/>
<organism evidence="2 3">
    <name type="scientific">Arthroderma benhamiae (strain ATCC MYA-4681 / CBS 112371)</name>
    <name type="common">Trichophyton mentagrophytes</name>
    <dbReference type="NCBI Taxonomy" id="663331"/>
    <lineage>
        <taxon>Eukaryota</taxon>
        <taxon>Fungi</taxon>
        <taxon>Dikarya</taxon>
        <taxon>Ascomycota</taxon>
        <taxon>Pezizomycotina</taxon>
        <taxon>Eurotiomycetes</taxon>
        <taxon>Eurotiomycetidae</taxon>
        <taxon>Onygenales</taxon>
        <taxon>Arthrodermataceae</taxon>
        <taxon>Trichophyton</taxon>
    </lineage>
</organism>
<comment type="caution">
    <text evidence="2">The sequence shown here is derived from an EMBL/GenBank/DDBJ whole genome shotgun (WGS) entry which is preliminary data.</text>
</comment>